<evidence type="ECO:0000313" key="2">
    <source>
        <dbReference type="EMBL" id="CBK64632.1"/>
    </source>
</evidence>
<dbReference type="RefSeq" id="WP_015547446.1">
    <property type="nucleotide sequence ID" value="NC_021030.1"/>
</dbReference>
<dbReference type="EMBL" id="FP929032">
    <property type="protein sequence ID" value="CBK64632.1"/>
    <property type="molecule type" value="Genomic_DNA"/>
</dbReference>
<dbReference type="PATRIC" id="fig|717959.3.peg.884"/>
<dbReference type="HOGENOM" id="CLU_025928_1_0_10"/>
<feature type="chain" id="PRO_5003058924" description="Starch-binding associating with outer membrane" evidence="1">
    <location>
        <begin position="23"/>
        <end position="502"/>
    </location>
</feature>
<keyword evidence="3" id="KW-1185">Reference proteome</keyword>
<dbReference type="STRING" id="717959.AL1_23950"/>
<accession>D4INX0</accession>
<evidence type="ECO:0000313" key="3">
    <source>
        <dbReference type="Proteomes" id="UP000008794"/>
    </source>
</evidence>
<name>D4INX0_9BACT</name>
<dbReference type="SUPFAM" id="SSF48452">
    <property type="entry name" value="TPR-like"/>
    <property type="match status" value="1"/>
</dbReference>
<dbReference type="OrthoDB" id="1109828at2"/>
<dbReference type="AlphaFoldDB" id="D4INX0"/>
<dbReference type="InterPro" id="IPR041662">
    <property type="entry name" value="SusD-like_2"/>
</dbReference>
<proteinExistence type="predicted"/>
<dbReference type="BioCyc" id="ASHA717959:AL1_RS11280-MONOMER"/>
<dbReference type="PROSITE" id="PS51257">
    <property type="entry name" value="PROKAR_LIPOPROTEIN"/>
    <property type="match status" value="1"/>
</dbReference>
<gene>
    <name evidence="2" type="ORF">AL1_23950</name>
</gene>
<sequence>MKMLKYILIPALLLTAASACMTKFEEYNTNPNEMEQWKISPAGMIQELLYSGTEVFLYRTWQLNGELIQYTIAGSGNNTYHRYVIENSVGASAWSNLYMQAANADHMRQLAVRKEDPNYEAIALTLRTLFLQNIADLFGDAPYSQAFKGSSEGIKQPVFDSQEAVYRALLADLEHANSLYDSSLKLPSAERDLLYKGDISKWRKFNNSLYLRLLMRLSNRNAAMGVAAKIAEIFNNPDRYPVFASNGDNAKMSYESVEPFVNYWGTKLNTQFTTSTGRRPAEQIVDMMNHSGDPRIGIWFQQPSGAEGWKGGQSGIESQEADFTGIANLNKANLGDYASPYALMKYDEVLFIQAEAIQRGWIAGDAAACYQNAIRASINYWKEVDTTGLNITDKVIENFLANVPYDGTLESIINQKYVALFWVGYEAWADYRRTGYPVLTIGSGTFNDHILPTRLVYPTNTMETNKENYNAAVERLRTYYGGADDMKTPVWWSKAAVDKGIK</sequence>
<dbReference type="InterPro" id="IPR011990">
    <property type="entry name" value="TPR-like_helical_dom_sf"/>
</dbReference>
<evidence type="ECO:0000256" key="1">
    <source>
        <dbReference type="SAM" id="SignalP"/>
    </source>
</evidence>
<reference evidence="2 3" key="2">
    <citation type="submission" date="2010-03" db="EMBL/GenBank/DDBJ databases">
        <authorList>
            <person name="Pajon A."/>
        </authorList>
    </citation>
    <scope>NUCLEOTIDE SEQUENCE [LARGE SCALE GENOMIC DNA]</scope>
    <source>
        <strain evidence="2 3">WAL 8301</strain>
    </source>
</reference>
<feature type="signal peptide" evidence="1">
    <location>
        <begin position="1"/>
        <end position="22"/>
    </location>
</feature>
<dbReference type="Proteomes" id="UP000008794">
    <property type="component" value="Chromosome"/>
</dbReference>
<organism evidence="2 3">
    <name type="scientific">Alistipes shahii WAL 8301</name>
    <dbReference type="NCBI Taxonomy" id="717959"/>
    <lineage>
        <taxon>Bacteria</taxon>
        <taxon>Pseudomonadati</taxon>
        <taxon>Bacteroidota</taxon>
        <taxon>Bacteroidia</taxon>
        <taxon>Bacteroidales</taxon>
        <taxon>Rikenellaceae</taxon>
        <taxon>Alistipes</taxon>
    </lineage>
</organism>
<dbReference type="Pfam" id="PF12771">
    <property type="entry name" value="SusD-like_2"/>
    <property type="match status" value="1"/>
</dbReference>
<evidence type="ECO:0008006" key="4">
    <source>
        <dbReference type="Google" id="ProtNLM"/>
    </source>
</evidence>
<dbReference type="KEGG" id="ash:AL1_23950"/>
<dbReference type="Gene3D" id="1.25.40.390">
    <property type="match status" value="1"/>
</dbReference>
<protein>
    <recommendedName>
        <fullName evidence="4">Starch-binding associating with outer membrane</fullName>
    </recommendedName>
</protein>
<dbReference type="GeneID" id="92757559"/>
<keyword evidence="1" id="KW-0732">Signal</keyword>
<reference evidence="2 3" key="1">
    <citation type="submission" date="2010-03" db="EMBL/GenBank/DDBJ databases">
        <title>The genome sequence of Alistipes shahii WAL 8301.</title>
        <authorList>
            <consortium name="metaHIT consortium -- http://www.metahit.eu/"/>
            <person name="Pajon A."/>
            <person name="Turner K."/>
            <person name="Parkhill J."/>
        </authorList>
    </citation>
    <scope>NUCLEOTIDE SEQUENCE [LARGE SCALE GENOMIC DNA]</scope>
    <source>
        <strain evidence="2 3">WAL 8301</strain>
    </source>
</reference>